<dbReference type="PANTHER" id="PTHR13568:SF9">
    <property type="entry name" value="TRANSMEMBRANE PROTEIN 203"/>
    <property type="match status" value="1"/>
</dbReference>
<feature type="transmembrane region" description="Helical" evidence="1">
    <location>
        <begin position="88"/>
        <end position="107"/>
    </location>
</feature>
<name>A0AAN9TMH1_9HEMI</name>
<feature type="transmembrane region" description="Helical" evidence="1">
    <location>
        <begin position="53"/>
        <end position="76"/>
    </location>
</feature>
<sequence>MLFTIDELSPWLGVTRFELLSQTVGLLLFSIILTMRLEACEPPIVTSLPERDIWWIFSPLFAANVINAYFCVIVFIRTCLERTFKVATIRAMWSATFIGILTLFEYLLCLKLTGGNRDISEIVSPVLLLLQLLAVRACQTQ</sequence>
<keyword evidence="1" id="KW-0472">Membrane</keyword>
<evidence type="ECO:0000313" key="3">
    <source>
        <dbReference type="Proteomes" id="UP001367676"/>
    </source>
</evidence>
<dbReference type="Proteomes" id="UP001367676">
    <property type="component" value="Unassembled WGS sequence"/>
</dbReference>
<protein>
    <submittedName>
        <fullName evidence="2">Uncharacterized protein</fullName>
    </submittedName>
</protein>
<dbReference type="GO" id="GO:0006874">
    <property type="term" value="P:intracellular calcium ion homeostasis"/>
    <property type="evidence" value="ECO:0007669"/>
    <property type="project" value="TreeGrafter"/>
</dbReference>
<evidence type="ECO:0000313" key="2">
    <source>
        <dbReference type="EMBL" id="KAK7593116.1"/>
    </source>
</evidence>
<dbReference type="GO" id="GO:0005783">
    <property type="term" value="C:endoplasmic reticulum"/>
    <property type="evidence" value="ECO:0007669"/>
    <property type="project" value="TreeGrafter"/>
</dbReference>
<dbReference type="InterPro" id="IPR019396">
    <property type="entry name" value="TM_Fragile-X-F-assoc"/>
</dbReference>
<accession>A0AAN9TMH1</accession>
<keyword evidence="1" id="KW-1133">Transmembrane helix</keyword>
<reference evidence="2 3" key="1">
    <citation type="submission" date="2024-03" db="EMBL/GenBank/DDBJ databases">
        <title>Adaptation during the transition from Ophiocordyceps entomopathogen to insect associate is accompanied by gene loss and intensified selection.</title>
        <authorList>
            <person name="Ward C.M."/>
            <person name="Onetto C.A."/>
            <person name="Borneman A.R."/>
        </authorList>
    </citation>
    <scope>NUCLEOTIDE SEQUENCE [LARGE SCALE GENOMIC DNA]</scope>
    <source>
        <strain evidence="2">AWRI1</strain>
        <tissue evidence="2">Single Adult Female</tissue>
    </source>
</reference>
<keyword evidence="1" id="KW-0812">Transmembrane</keyword>
<proteinExistence type="predicted"/>
<evidence type="ECO:0000256" key="1">
    <source>
        <dbReference type="SAM" id="Phobius"/>
    </source>
</evidence>
<feature type="transmembrane region" description="Helical" evidence="1">
    <location>
        <begin position="12"/>
        <end position="33"/>
    </location>
</feature>
<keyword evidence="3" id="KW-1185">Reference proteome</keyword>
<organism evidence="2 3">
    <name type="scientific">Parthenolecanium corni</name>
    <dbReference type="NCBI Taxonomy" id="536013"/>
    <lineage>
        <taxon>Eukaryota</taxon>
        <taxon>Metazoa</taxon>
        <taxon>Ecdysozoa</taxon>
        <taxon>Arthropoda</taxon>
        <taxon>Hexapoda</taxon>
        <taxon>Insecta</taxon>
        <taxon>Pterygota</taxon>
        <taxon>Neoptera</taxon>
        <taxon>Paraneoptera</taxon>
        <taxon>Hemiptera</taxon>
        <taxon>Sternorrhyncha</taxon>
        <taxon>Coccoidea</taxon>
        <taxon>Coccidae</taxon>
        <taxon>Parthenolecanium</taxon>
    </lineage>
</organism>
<gene>
    <name evidence="2" type="ORF">V9T40_007868</name>
</gene>
<dbReference type="AlphaFoldDB" id="A0AAN9TMH1"/>
<dbReference type="EMBL" id="JBBCAQ010000020">
    <property type="protein sequence ID" value="KAK7593116.1"/>
    <property type="molecule type" value="Genomic_DNA"/>
</dbReference>
<dbReference type="PANTHER" id="PTHR13568">
    <property type="entry name" value="FAM11A, B PROTEIN"/>
    <property type="match status" value="1"/>
</dbReference>
<comment type="caution">
    <text evidence="2">The sequence shown here is derived from an EMBL/GenBank/DDBJ whole genome shotgun (WGS) entry which is preliminary data.</text>
</comment>